<dbReference type="EMBL" id="CP069798">
    <property type="protein sequence ID" value="QRQ82894.1"/>
    <property type="molecule type" value="Genomic_DNA"/>
</dbReference>
<evidence type="ECO:0000313" key="3">
    <source>
        <dbReference type="Proteomes" id="UP000653156"/>
    </source>
</evidence>
<dbReference type="AlphaFoldDB" id="A0A892ZMP6"/>
<dbReference type="Pfam" id="PF12728">
    <property type="entry name" value="HTH_17"/>
    <property type="match status" value="1"/>
</dbReference>
<organism evidence="2 3">
    <name type="scientific">Paralysiella testudinis</name>
    <dbReference type="NCBI Taxonomy" id="2809020"/>
    <lineage>
        <taxon>Bacteria</taxon>
        <taxon>Pseudomonadati</taxon>
        <taxon>Pseudomonadota</taxon>
        <taxon>Betaproteobacteria</taxon>
        <taxon>Neisseriales</taxon>
        <taxon>Neisseriaceae</taxon>
        <taxon>Paralysiella</taxon>
    </lineage>
</organism>
<protein>
    <submittedName>
        <fullName evidence="2">Helix-turn-helix domain-containing protein</fullName>
    </submittedName>
</protein>
<gene>
    <name evidence="2" type="ORF">JQU52_05840</name>
</gene>
<proteinExistence type="predicted"/>
<dbReference type="InterPro" id="IPR010093">
    <property type="entry name" value="SinI_DNA-bd"/>
</dbReference>
<dbReference type="InterPro" id="IPR041657">
    <property type="entry name" value="HTH_17"/>
</dbReference>
<accession>A0A892ZMP6</accession>
<name>A0A892ZMP6_9NEIS</name>
<dbReference type="InterPro" id="IPR009061">
    <property type="entry name" value="DNA-bd_dom_put_sf"/>
</dbReference>
<reference evidence="2" key="1">
    <citation type="submission" date="2021-02" db="EMBL/GenBank/DDBJ databases">
        <title>Neisseriaceae sp. 26B isolated from the cloaca of a Common Toad-headed Turtle (Mesoclemmys nasuta).</title>
        <authorList>
            <person name="Spergser J."/>
            <person name="Busse H.-J."/>
        </authorList>
    </citation>
    <scope>NUCLEOTIDE SEQUENCE</scope>
    <source>
        <strain evidence="2">26B</strain>
    </source>
</reference>
<sequence length="109" mass="12144">MKTYTVKEAAKYCKCHPETIREYIRSGVLAASKPGRAYCIKAAVLDAFLDALQNHTVQASLEHRSEQKCQSIQEKMGFGTLISGRRAARELDVLLGQKTSRQPKSCTIN</sequence>
<dbReference type="GO" id="GO:0003677">
    <property type="term" value="F:DNA binding"/>
    <property type="evidence" value="ECO:0007669"/>
    <property type="project" value="InterPro"/>
</dbReference>
<evidence type="ECO:0000259" key="1">
    <source>
        <dbReference type="Pfam" id="PF12728"/>
    </source>
</evidence>
<keyword evidence="3" id="KW-1185">Reference proteome</keyword>
<dbReference type="Proteomes" id="UP000653156">
    <property type="component" value="Chromosome"/>
</dbReference>
<dbReference type="SUPFAM" id="SSF46955">
    <property type="entry name" value="Putative DNA-binding domain"/>
    <property type="match status" value="1"/>
</dbReference>
<dbReference type="NCBIfam" id="TIGR01764">
    <property type="entry name" value="excise"/>
    <property type="match status" value="1"/>
</dbReference>
<evidence type="ECO:0000313" key="2">
    <source>
        <dbReference type="EMBL" id="QRQ82894.1"/>
    </source>
</evidence>
<feature type="domain" description="Helix-turn-helix" evidence="1">
    <location>
        <begin position="4"/>
        <end position="51"/>
    </location>
</feature>
<dbReference type="KEGG" id="ptes:JQU52_05840"/>
<dbReference type="RefSeq" id="WP_230340191.1">
    <property type="nucleotide sequence ID" value="NZ_CP069798.1"/>
</dbReference>